<dbReference type="Proteomes" id="UP000430345">
    <property type="component" value="Unassembled WGS sequence"/>
</dbReference>
<proteinExistence type="predicted"/>
<dbReference type="OrthoDB" id="1677987at2"/>
<dbReference type="EMBL" id="WHJC01000263">
    <property type="protein sequence ID" value="MPQ44632.1"/>
    <property type="molecule type" value="Genomic_DNA"/>
</dbReference>
<sequence length="224" mass="26705">MKTKYNSLNYWENLIISNKTKKNKLFLEEAITMDTKFLHYVIFNKKTGIESDWIAVPDMKALLGFIEYIFLPEAYYKWVEGKEKAIINIPTRSIDDIFKLSVRSNKITKTEEKCMKEEINKIKRLWNLPDEKIYKELRIFCGRFNNDWLGDSTQFLYLKIFKNANELADFVFNTNIKTNFEQEFEEKIGMNKESWFKLCEQASINKNDGEKLKFILSKHLSEVI</sequence>
<accession>A0A6I1MQY3</accession>
<reference evidence="1 2" key="1">
    <citation type="submission" date="2019-10" db="EMBL/GenBank/DDBJ databases">
        <title>The Genome Sequence of Clostridium tarantellae Isolated from Fish Brain.</title>
        <authorList>
            <person name="Bano L."/>
            <person name="Kiel M."/>
            <person name="Sales G."/>
            <person name="Doxey A.C."/>
            <person name="Mansfield M.J."/>
            <person name="Schiavone M."/>
            <person name="Rossetto O."/>
            <person name="Pirazzini M."/>
            <person name="Dobrindt U."/>
            <person name="Montecucco C."/>
        </authorList>
    </citation>
    <scope>NUCLEOTIDE SEQUENCE [LARGE SCALE GENOMIC DNA]</scope>
    <source>
        <strain evidence="1 2">DSM 3997</strain>
    </source>
</reference>
<protein>
    <submittedName>
        <fullName evidence="1">Uncharacterized protein</fullName>
    </submittedName>
</protein>
<evidence type="ECO:0000313" key="2">
    <source>
        <dbReference type="Proteomes" id="UP000430345"/>
    </source>
</evidence>
<evidence type="ECO:0000313" key="1">
    <source>
        <dbReference type="EMBL" id="MPQ44632.1"/>
    </source>
</evidence>
<dbReference type="AlphaFoldDB" id="A0A6I1MQY3"/>
<name>A0A6I1MQY3_9CLOT</name>
<dbReference type="RefSeq" id="WP_152891264.1">
    <property type="nucleotide sequence ID" value="NZ_WHJC01000263.1"/>
</dbReference>
<organism evidence="1 2">
    <name type="scientific">Clostridium tarantellae</name>
    <dbReference type="NCBI Taxonomy" id="39493"/>
    <lineage>
        <taxon>Bacteria</taxon>
        <taxon>Bacillati</taxon>
        <taxon>Bacillota</taxon>
        <taxon>Clostridia</taxon>
        <taxon>Eubacteriales</taxon>
        <taxon>Clostridiaceae</taxon>
        <taxon>Clostridium</taxon>
    </lineage>
</organism>
<gene>
    <name evidence="1" type="ORF">GBZ86_12850</name>
</gene>
<keyword evidence="2" id="KW-1185">Reference proteome</keyword>
<comment type="caution">
    <text evidence="1">The sequence shown here is derived from an EMBL/GenBank/DDBJ whole genome shotgun (WGS) entry which is preliminary data.</text>
</comment>